<dbReference type="Proteomes" id="UP000505355">
    <property type="component" value="Chromosome"/>
</dbReference>
<keyword evidence="2" id="KW-1185">Reference proteome</keyword>
<dbReference type="EMBL" id="CP054139">
    <property type="protein sequence ID" value="QKJ28990.1"/>
    <property type="molecule type" value="Genomic_DNA"/>
</dbReference>
<reference evidence="1 2" key="1">
    <citation type="submission" date="2020-05" db="EMBL/GenBank/DDBJ databases">
        <title>Mucilaginibacter mali sp. nov.</title>
        <authorList>
            <person name="Kim H.S."/>
            <person name="Lee K.C."/>
            <person name="Suh M.K."/>
            <person name="Kim J.-S."/>
            <person name="Han K.-I."/>
            <person name="Eom M.K."/>
            <person name="Shin Y.K."/>
            <person name="Lee J.-S."/>
        </authorList>
    </citation>
    <scope>NUCLEOTIDE SEQUENCE [LARGE SCALE GENOMIC DNA]</scope>
    <source>
        <strain evidence="1 2">G2-14</strain>
    </source>
</reference>
<evidence type="ECO:0000313" key="2">
    <source>
        <dbReference type="Proteomes" id="UP000505355"/>
    </source>
</evidence>
<dbReference type="AlphaFoldDB" id="A0A7D4QIA8"/>
<dbReference type="KEGG" id="mmab:HQ865_04215"/>
<accession>A0A7D4QIA8</accession>
<dbReference type="RefSeq" id="WP_173413688.1">
    <property type="nucleotide sequence ID" value="NZ_CP054139.1"/>
</dbReference>
<protein>
    <submittedName>
        <fullName evidence="1">Uncharacterized protein</fullName>
    </submittedName>
</protein>
<name>A0A7D4QIA8_9SPHI</name>
<gene>
    <name evidence="1" type="ORF">HQ865_04215</name>
</gene>
<evidence type="ECO:0000313" key="1">
    <source>
        <dbReference type="EMBL" id="QKJ28990.1"/>
    </source>
</evidence>
<proteinExistence type="predicted"/>
<organism evidence="1 2">
    <name type="scientific">Mucilaginibacter mali</name>
    <dbReference type="NCBI Taxonomy" id="2740462"/>
    <lineage>
        <taxon>Bacteria</taxon>
        <taxon>Pseudomonadati</taxon>
        <taxon>Bacteroidota</taxon>
        <taxon>Sphingobacteriia</taxon>
        <taxon>Sphingobacteriales</taxon>
        <taxon>Sphingobacteriaceae</taxon>
        <taxon>Mucilaginibacter</taxon>
    </lineage>
</organism>
<sequence length="259" mass="29406">MLALTVAAQKKLPEVQKGGLRAPDKVKIDGRLDEWGDQLQAYNKASQIFYTLTNDDTYLYLTVRAADKDAVQKINMGGITLTVSKAKKKMENAPAIIFPVYDKMGSKWFSVEDRPAITKNVERDRVQLDSFVRVKNKQLTEYFKWIGLANVKDIADNTLSIYNEEGIKIGFMLDAGVNFNCEIAIPLKYLGIGDRLSKFYYNIKLDGESRYSTNFTEVRTGMYSYVKADGKSYIIGSDPAQGYKLFPTDFWGEYNLVKK</sequence>